<reference evidence="9 10" key="1">
    <citation type="submission" date="2011-05" db="EMBL/GenBank/DDBJ databases">
        <title>Complete sequence of chromosome of Frankia symbiont of Datisca glomerata.</title>
        <authorList>
            <consortium name="US DOE Joint Genome Institute"/>
            <person name="Lucas S."/>
            <person name="Han J."/>
            <person name="Lapidus A."/>
            <person name="Cheng J.-F."/>
            <person name="Goodwin L."/>
            <person name="Pitluck S."/>
            <person name="Peters L."/>
            <person name="Mikhailova N."/>
            <person name="Chertkov O."/>
            <person name="Teshima H."/>
            <person name="Han C."/>
            <person name="Tapia R."/>
            <person name="Land M."/>
            <person name="Hauser L."/>
            <person name="Kyrpides N."/>
            <person name="Ivanova N."/>
            <person name="Pagani I."/>
            <person name="Berry A."/>
            <person name="Pawlowski K."/>
            <person name="Persson T."/>
            <person name="Vanden Heuvel B."/>
            <person name="Benson D."/>
            <person name="Woyke T."/>
        </authorList>
    </citation>
    <scope>NUCLEOTIDE SEQUENCE [LARGE SCALE GENOMIC DNA]</scope>
    <source>
        <strain evidence="10">4085684</strain>
    </source>
</reference>
<keyword evidence="4 7" id="KW-0812">Transmembrane</keyword>
<evidence type="ECO:0000256" key="1">
    <source>
        <dbReference type="ARBA" id="ARBA00004651"/>
    </source>
</evidence>
<feature type="transmembrane region" description="Helical" evidence="7">
    <location>
        <begin position="277"/>
        <end position="298"/>
    </location>
</feature>
<dbReference type="HOGENOM" id="CLU_000960_28_2_11"/>
<dbReference type="KEGG" id="fsy:FsymDg_2460"/>
<dbReference type="PROSITE" id="PS50850">
    <property type="entry name" value="MFS"/>
    <property type="match status" value="1"/>
</dbReference>
<evidence type="ECO:0000256" key="2">
    <source>
        <dbReference type="ARBA" id="ARBA00022448"/>
    </source>
</evidence>
<dbReference type="eggNOG" id="COG0477">
    <property type="taxonomic scope" value="Bacteria"/>
</dbReference>
<sequence>MAASPSGAPTTAGAAGPAPRGRPALVLTAIAVSQLMVVLDSSVVNIALPDIRFDLGFSPTGLSWVLNAYTLTFGGLLLLGGRAGDILGRRRVFLAGVWLFTLASLLAGLAPNAGVLVAARALQGVGAAVASPTALALITTNFAGPARARAIGVYGAVSGAGGVVGMIIGGVLTEWASWRWTMFVNVPIGVFVAALAAVHIRESDRASGRFDITGAMLSTLGVTALTYALIRSSSDAWPEPLTLAAVGVLLLAAFVAVERRIEAPLTPLALFRNRNRVSANLLLLLLGGSIFAIFFFVTQFLQNILRLTPFQAGLAFVPWGVGIFAFSQLVSGLSTRFGAKPVLVTGAAATLTATVWLTRITEHSSYLAAVFGPMTLFGAGIGLQFALVTRIALADVEPGIAGAAAGVLNVSQRLGGSIGLAILVAVFGAVTSGTAGTATDVVHGYRIAFYVGVGYTATALALAVFGLTGARKPAARPELATETA</sequence>
<feature type="transmembrane region" description="Helical" evidence="7">
    <location>
        <begin position="60"/>
        <end position="80"/>
    </location>
</feature>
<dbReference type="Gene3D" id="1.20.1720.10">
    <property type="entry name" value="Multidrug resistance protein D"/>
    <property type="match status" value="1"/>
</dbReference>
<keyword evidence="2" id="KW-0813">Transport</keyword>
<organism evidence="9 10">
    <name type="scientific">Candidatus Protofrankia datiscae</name>
    <dbReference type="NCBI Taxonomy" id="2716812"/>
    <lineage>
        <taxon>Bacteria</taxon>
        <taxon>Bacillati</taxon>
        <taxon>Actinomycetota</taxon>
        <taxon>Actinomycetes</taxon>
        <taxon>Frankiales</taxon>
        <taxon>Frankiaceae</taxon>
        <taxon>Protofrankia</taxon>
    </lineage>
</organism>
<keyword evidence="6 7" id="KW-0472">Membrane</keyword>
<feature type="transmembrane region" description="Helical" evidence="7">
    <location>
        <begin position="414"/>
        <end position="435"/>
    </location>
</feature>
<dbReference type="AlphaFoldDB" id="F8B1F9"/>
<name>F8B1F9_9ACTN</name>
<dbReference type="GO" id="GO:0022857">
    <property type="term" value="F:transmembrane transporter activity"/>
    <property type="evidence" value="ECO:0007669"/>
    <property type="project" value="InterPro"/>
</dbReference>
<dbReference type="RefSeq" id="WP_013873752.1">
    <property type="nucleotide sequence ID" value="NC_015656.1"/>
</dbReference>
<dbReference type="Pfam" id="PF07690">
    <property type="entry name" value="MFS_1"/>
    <property type="match status" value="1"/>
</dbReference>
<dbReference type="Gene3D" id="1.20.1250.20">
    <property type="entry name" value="MFS general substrate transporter like domains"/>
    <property type="match status" value="1"/>
</dbReference>
<feature type="transmembrane region" description="Helical" evidence="7">
    <location>
        <begin position="210"/>
        <end position="230"/>
    </location>
</feature>
<dbReference type="InterPro" id="IPR011701">
    <property type="entry name" value="MFS"/>
</dbReference>
<feature type="transmembrane region" description="Helical" evidence="7">
    <location>
        <begin position="310"/>
        <end position="330"/>
    </location>
</feature>
<evidence type="ECO:0000256" key="5">
    <source>
        <dbReference type="ARBA" id="ARBA00022989"/>
    </source>
</evidence>
<feature type="transmembrane region" description="Helical" evidence="7">
    <location>
        <begin position="92"/>
        <end position="111"/>
    </location>
</feature>
<protein>
    <submittedName>
        <fullName evidence="9">Drug resistance transporter, EmrB/QacA subfamily</fullName>
    </submittedName>
</protein>
<dbReference type="NCBIfam" id="TIGR00711">
    <property type="entry name" value="efflux_EmrB"/>
    <property type="match status" value="1"/>
</dbReference>
<dbReference type="PANTHER" id="PTHR42718:SF46">
    <property type="entry name" value="BLR6921 PROTEIN"/>
    <property type="match status" value="1"/>
</dbReference>
<dbReference type="CDD" id="cd17321">
    <property type="entry name" value="MFS_MMR_MDR_like"/>
    <property type="match status" value="1"/>
</dbReference>
<dbReference type="InterPro" id="IPR004638">
    <property type="entry name" value="EmrB-like"/>
</dbReference>
<dbReference type="PANTHER" id="PTHR42718">
    <property type="entry name" value="MAJOR FACILITATOR SUPERFAMILY MULTIDRUG TRANSPORTER MFSC"/>
    <property type="match status" value="1"/>
</dbReference>
<evidence type="ECO:0000256" key="3">
    <source>
        <dbReference type="ARBA" id="ARBA00022475"/>
    </source>
</evidence>
<feature type="transmembrane region" description="Helical" evidence="7">
    <location>
        <begin position="117"/>
        <end position="139"/>
    </location>
</feature>
<evidence type="ECO:0000259" key="8">
    <source>
        <dbReference type="PROSITE" id="PS50850"/>
    </source>
</evidence>
<feature type="transmembrane region" description="Helical" evidence="7">
    <location>
        <begin position="151"/>
        <end position="172"/>
    </location>
</feature>
<dbReference type="PRINTS" id="PR01036">
    <property type="entry name" value="TCRTETB"/>
</dbReference>
<evidence type="ECO:0000313" key="9">
    <source>
        <dbReference type="EMBL" id="AEH09833.1"/>
    </source>
</evidence>
<dbReference type="SUPFAM" id="SSF103473">
    <property type="entry name" value="MFS general substrate transporter"/>
    <property type="match status" value="1"/>
</dbReference>
<keyword evidence="5 7" id="KW-1133">Transmembrane helix</keyword>
<feature type="transmembrane region" description="Helical" evidence="7">
    <location>
        <begin position="236"/>
        <end position="257"/>
    </location>
</feature>
<feature type="transmembrane region" description="Helical" evidence="7">
    <location>
        <begin position="447"/>
        <end position="467"/>
    </location>
</feature>
<feature type="domain" description="Major facilitator superfamily (MFS) profile" evidence="8">
    <location>
        <begin position="26"/>
        <end position="471"/>
    </location>
</feature>
<keyword evidence="10" id="KW-1185">Reference proteome</keyword>
<evidence type="ECO:0000256" key="4">
    <source>
        <dbReference type="ARBA" id="ARBA00022692"/>
    </source>
</evidence>
<dbReference type="InterPro" id="IPR036259">
    <property type="entry name" value="MFS_trans_sf"/>
</dbReference>
<keyword evidence="3" id="KW-1003">Cell membrane</keyword>
<evidence type="ECO:0000313" key="10">
    <source>
        <dbReference type="Proteomes" id="UP000001549"/>
    </source>
</evidence>
<dbReference type="STRING" id="656024.FsymDg_2460"/>
<accession>F8B1F9</accession>
<evidence type="ECO:0000256" key="7">
    <source>
        <dbReference type="SAM" id="Phobius"/>
    </source>
</evidence>
<feature type="transmembrane region" description="Helical" evidence="7">
    <location>
        <begin position="342"/>
        <end position="360"/>
    </location>
</feature>
<dbReference type="InterPro" id="IPR020846">
    <property type="entry name" value="MFS_dom"/>
</dbReference>
<evidence type="ECO:0000256" key="6">
    <source>
        <dbReference type="ARBA" id="ARBA00023136"/>
    </source>
</evidence>
<gene>
    <name evidence="9" type="ordered locus">FsymDg_2460</name>
</gene>
<feature type="transmembrane region" description="Helical" evidence="7">
    <location>
        <begin position="366"/>
        <end position="393"/>
    </location>
</feature>
<dbReference type="Proteomes" id="UP000001549">
    <property type="component" value="Chromosome"/>
</dbReference>
<feature type="transmembrane region" description="Helical" evidence="7">
    <location>
        <begin position="178"/>
        <end position="198"/>
    </location>
</feature>
<comment type="subcellular location">
    <subcellularLocation>
        <location evidence="1">Cell membrane</location>
        <topology evidence="1">Multi-pass membrane protein</topology>
    </subcellularLocation>
</comment>
<dbReference type="EMBL" id="CP002801">
    <property type="protein sequence ID" value="AEH09833.1"/>
    <property type="molecule type" value="Genomic_DNA"/>
</dbReference>
<proteinExistence type="predicted"/>
<dbReference type="GO" id="GO:0005886">
    <property type="term" value="C:plasma membrane"/>
    <property type="evidence" value="ECO:0007669"/>
    <property type="project" value="UniProtKB-SubCell"/>
</dbReference>